<feature type="domain" description="Enhancer of polycomb-like N-terminal" evidence="9">
    <location>
        <begin position="36"/>
        <end position="181"/>
    </location>
</feature>
<feature type="compositionally biased region" description="Low complexity" evidence="8">
    <location>
        <begin position="8"/>
        <end position="32"/>
    </location>
</feature>
<dbReference type="InterPro" id="IPR019542">
    <property type="entry name" value="Enhancer_polycomb-like_N"/>
</dbReference>
<dbReference type="OMA" id="MLGTKSY"/>
<evidence type="ECO:0000256" key="4">
    <source>
        <dbReference type="ARBA" id="ARBA00023163"/>
    </source>
</evidence>
<dbReference type="KEGG" id="ndi:NDAI_0G03200"/>
<keyword evidence="11" id="KW-1185">Reference proteome</keyword>
<comment type="function">
    <text evidence="6">Component of the NuA4 histone acetyltransferase complex which is involved in transcriptional activation of selected genes principally by acetylation of nucleosomal histone H4 and H2A. The NuA4 complex is also involved in DNA repair. Involved in gene silencing by neighboring heterochromatin, blockage of the silencing spreading along the chromosome, and required for cell cycle progression through G2/M.</text>
</comment>
<dbReference type="EMBL" id="HE580273">
    <property type="protein sequence ID" value="CCD26097.2"/>
    <property type="molecule type" value="Genomic_DNA"/>
</dbReference>
<keyword evidence="5 7" id="KW-0539">Nucleus</keyword>
<evidence type="ECO:0000256" key="1">
    <source>
        <dbReference type="ARBA" id="ARBA00004123"/>
    </source>
</evidence>
<evidence type="ECO:0000259" key="9">
    <source>
        <dbReference type="Pfam" id="PF10513"/>
    </source>
</evidence>
<proteinExistence type="inferred from homology"/>
<dbReference type="GO" id="GO:0032777">
    <property type="term" value="C:piccolo histone acetyltransferase complex"/>
    <property type="evidence" value="ECO:0007669"/>
    <property type="project" value="EnsemblFungi"/>
</dbReference>
<sequence>MPSKPPQANKTKAAKNNVNNNKNNSKSNVAGAARFRHRKISVKQQLRIYKHTDIRNLDEDELQQREVADVETGVEKSEEKEVHLHHILQLGSSQINSVKKKYIPTPDASLKWKDYAQFYVGKFSEPKSYIEFSATVEDCCGASYNMDEKDENFLNDVVNNKENAEKLSEDEFEILCTCFENAIHERQPFLSMDPESILDFNELKPTLLKADFGDSGLRAQLATELGYSSNEKFITQFDSKSQSNTRSLPILIEKYGTQIYDYWKARKIEVEGKEIFPQLKFERPGEKEEVDPYVCFRRREVRHPRKTRRIDVINSQKLRLLRQELEHAKELALLVARREKISSDLLHDDMAILKERSELKKLKRSLNISGEDEDLINHKRKRPAVLTIERKRMEAEAFAARNAALQAAAAKSVASDVAAKKSNKNKISKNKLEQLSKSGQKLTKQQLLLLRAQKNADIKLEDEQLLTDKQDQQHQQQKQQQQNGIHVYVKLPSSKVPDLVLEDVDNLLSDKENNARKFVRERMEKRRQEDANNFFNLTDDPYNPIFDISLPGEISPSSEPFSSISSSRFEITRSYYTPHLADYLSGTAKDIKLFGKEGEKITQNANNLKKTELYDPFRPKKEINSQEYPVKFRSRIGRLGIQYIDRKPNIKLDDIDNMMDEVFDFQSISKQENDKRSDGEAINVYDSKLDELVRTYDKWHYDSLSNDYGLKFSDEPSRLNQIPNETQAIRFGTMLGSKAYEQLREATFRCRREYIQKMRQQKLNNQNQIKSQQIPNGTAPLPPLGTPSVQPSQLSSKSNTPNPSSNSTSVIYRN</sequence>
<gene>
    <name evidence="10" type="primary">NDAI0G03200</name>
    <name evidence="10" type="ordered locus">NDAI_0G03200</name>
</gene>
<dbReference type="GO" id="GO:0006281">
    <property type="term" value="P:DNA repair"/>
    <property type="evidence" value="ECO:0007669"/>
    <property type="project" value="EnsemblFungi"/>
</dbReference>
<dbReference type="Pfam" id="PF10513">
    <property type="entry name" value="EPL1"/>
    <property type="match status" value="1"/>
</dbReference>
<dbReference type="OrthoDB" id="435275at2759"/>
<dbReference type="GO" id="GO:0005634">
    <property type="term" value="C:nucleus"/>
    <property type="evidence" value="ECO:0007669"/>
    <property type="project" value="UniProtKB-SubCell"/>
</dbReference>
<dbReference type="PANTHER" id="PTHR14898">
    <property type="entry name" value="ENHANCER OF POLYCOMB"/>
    <property type="match status" value="1"/>
</dbReference>
<comment type="similarity">
    <text evidence="2 7">Belongs to the enhancer of polycomb family.</text>
</comment>
<dbReference type="eggNOG" id="KOG2261">
    <property type="taxonomic scope" value="Eukaryota"/>
</dbReference>
<evidence type="ECO:0000313" key="10">
    <source>
        <dbReference type="EMBL" id="CCD26097.2"/>
    </source>
</evidence>
<dbReference type="GO" id="GO:0016239">
    <property type="term" value="P:positive regulation of macroautophagy"/>
    <property type="evidence" value="ECO:0007669"/>
    <property type="project" value="EnsemblFungi"/>
</dbReference>
<dbReference type="GeneID" id="11495597"/>
<feature type="region of interest" description="Disordered" evidence="8">
    <location>
        <begin position="1"/>
        <end position="32"/>
    </location>
</feature>
<organism evidence="10 11">
    <name type="scientific">Naumovozyma dairenensis (strain ATCC 10597 / BCRC 20456 / CBS 421 / NBRC 0211 / NRRL Y-12639)</name>
    <name type="common">Saccharomyces dairenensis</name>
    <dbReference type="NCBI Taxonomy" id="1071378"/>
    <lineage>
        <taxon>Eukaryota</taxon>
        <taxon>Fungi</taxon>
        <taxon>Dikarya</taxon>
        <taxon>Ascomycota</taxon>
        <taxon>Saccharomycotina</taxon>
        <taxon>Saccharomycetes</taxon>
        <taxon>Saccharomycetales</taxon>
        <taxon>Saccharomycetaceae</taxon>
        <taxon>Naumovozyma</taxon>
    </lineage>
</organism>
<dbReference type="Proteomes" id="UP000000689">
    <property type="component" value="Chromosome 7"/>
</dbReference>
<dbReference type="InterPro" id="IPR024943">
    <property type="entry name" value="Enhancer_polycomb"/>
</dbReference>
<evidence type="ECO:0000256" key="5">
    <source>
        <dbReference type="ARBA" id="ARBA00023242"/>
    </source>
</evidence>
<evidence type="ECO:0000256" key="8">
    <source>
        <dbReference type="SAM" id="MobiDB-lite"/>
    </source>
</evidence>
<dbReference type="GO" id="GO:0006357">
    <property type="term" value="P:regulation of transcription by RNA polymerase II"/>
    <property type="evidence" value="ECO:0007669"/>
    <property type="project" value="EnsemblFungi"/>
</dbReference>
<feature type="compositionally biased region" description="Polar residues" evidence="8">
    <location>
        <begin position="762"/>
        <end position="776"/>
    </location>
</feature>
<keyword evidence="3 7" id="KW-0805">Transcription regulation</keyword>
<dbReference type="RefSeq" id="XP_003671340.2">
    <property type="nucleotide sequence ID" value="XM_003671292.2"/>
</dbReference>
<dbReference type="HOGENOM" id="CLU_010580_0_0_1"/>
<dbReference type="AlphaFoldDB" id="G0WE86"/>
<dbReference type="STRING" id="1071378.G0WE86"/>
<name>G0WE86_NAUDC</name>
<dbReference type="GO" id="GO:0004402">
    <property type="term" value="F:histone acetyltransferase activity"/>
    <property type="evidence" value="ECO:0007669"/>
    <property type="project" value="EnsemblFungi"/>
</dbReference>
<evidence type="ECO:0000256" key="2">
    <source>
        <dbReference type="ARBA" id="ARBA00008035"/>
    </source>
</evidence>
<dbReference type="GO" id="GO:0000786">
    <property type="term" value="C:nucleosome"/>
    <property type="evidence" value="ECO:0007669"/>
    <property type="project" value="EnsemblFungi"/>
</dbReference>
<keyword evidence="4 7" id="KW-0804">Transcription</keyword>
<protein>
    <recommendedName>
        <fullName evidence="7">Enhancer of polycomb-like protein</fullName>
    </recommendedName>
</protein>
<evidence type="ECO:0000256" key="6">
    <source>
        <dbReference type="ARBA" id="ARBA00025513"/>
    </source>
</evidence>
<evidence type="ECO:0000313" key="11">
    <source>
        <dbReference type="Proteomes" id="UP000000689"/>
    </source>
</evidence>
<feature type="compositionally biased region" description="Low complexity" evidence="8">
    <location>
        <begin position="795"/>
        <end position="814"/>
    </location>
</feature>
<reference evidence="10 11" key="1">
    <citation type="journal article" date="2011" name="Proc. Natl. Acad. Sci. U.S.A.">
        <title>Evolutionary erosion of yeast sex chromosomes by mating-type switching accidents.</title>
        <authorList>
            <person name="Gordon J.L."/>
            <person name="Armisen D."/>
            <person name="Proux-Wera E."/>
            <person name="Oheigeartaigh S.S."/>
            <person name="Byrne K.P."/>
            <person name="Wolfe K.H."/>
        </authorList>
    </citation>
    <scope>NUCLEOTIDE SEQUENCE [LARGE SCALE GENOMIC DNA]</scope>
    <source>
        <strain evidence="11">ATCC 10597 / BCRC 20456 / CBS 421 / NBRC 0211 / NRRL Y-12639</strain>
    </source>
</reference>
<feature type="region of interest" description="Disordered" evidence="8">
    <location>
        <begin position="762"/>
        <end position="814"/>
    </location>
</feature>
<comment type="subcellular location">
    <subcellularLocation>
        <location evidence="1 7">Nucleus</location>
    </subcellularLocation>
</comment>
<accession>G0WE86</accession>
<dbReference type="GO" id="GO:0035267">
    <property type="term" value="C:NuA4 histone acetyltransferase complex"/>
    <property type="evidence" value="ECO:0007669"/>
    <property type="project" value="EnsemblFungi"/>
</dbReference>
<evidence type="ECO:0000256" key="3">
    <source>
        <dbReference type="ARBA" id="ARBA00023015"/>
    </source>
</evidence>
<evidence type="ECO:0000256" key="7">
    <source>
        <dbReference type="RuleBase" id="RU361124"/>
    </source>
</evidence>